<evidence type="ECO:0000313" key="3">
    <source>
        <dbReference type="EMBL" id="GGC37976.1"/>
    </source>
</evidence>
<dbReference type="Proteomes" id="UP000635885">
    <property type="component" value="Unassembled WGS sequence"/>
</dbReference>
<accession>A0ABQ1MC03</accession>
<dbReference type="Pfam" id="PF02663">
    <property type="entry name" value="FmdE"/>
    <property type="match status" value="1"/>
</dbReference>
<evidence type="ECO:0000313" key="4">
    <source>
        <dbReference type="Proteomes" id="UP000635885"/>
    </source>
</evidence>
<keyword evidence="4" id="KW-1185">Reference proteome</keyword>
<dbReference type="InterPro" id="IPR003814">
    <property type="entry name" value="FmdEsu_dom"/>
</dbReference>
<gene>
    <name evidence="3" type="ORF">GCM10010993_16110</name>
</gene>
<dbReference type="Pfam" id="PF03306">
    <property type="entry name" value="AAL_decarboxy"/>
    <property type="match status" value="1"/>
</dbReference>
<organism evidence="3 4">
    <name type="scientific">Belliella aquatica</name>
    <dbReference type="NCBI Taxonomy" id="1323734"/>
    <lineage>
        <taxon>Bacteria</taxon>
        <taxon>Pseudomonadati</taxon>
        <taxon>Bacteroidota</taxon>
        <taxon>Cytophagia</taxon>
        <taxon>Cytophagales</taxon>
        <taxon>Cyclobacteriaceae</taxon>
        <taxon>Belliella</taxon>
    </lineage>
</organism>
<evidence type="ECO:0000256" key="1">
    <source>
        <dbReference type="SAM" id="SignalP"/>
    </source>
</evidence>
<protein>
    <recommendedName>
        <fullName evidence="2">Formylmethanofuran dehydrogenase subunit E domain-containing protein</fullName>
    </recommendedName>
</protein>
<dbReference type="Gene3D" id="3.30.1330.130">
    <property type="match status" value="1"/>
</dbReference>
<comment type="caution">
    <text evidence="3">The sequence shown here is derived from an EMBL/GenBank/DDBJ whole genome shotgun (WGS) entry which is preliminary data.</text>
</comment>
<dbReference type="SUPFAM" id="SSF143555">
    <property type="entry name" value="FwdE-like"/>
    <property type="match status" value="1"/>
</dbReference>
<dbReference type="EMBL" id="BMFD01000004">
    <property type="protein sequence ID" value="GGC37976.1"/>
    <property type="molecule type" value="Genomic_DNA"/>
</dbReference>
<feature type="signal peptide" evidence="1">
    <location>
        <begin position="1"/>
        <end position="19"/>
    </location>
</feature>
<feature type="domain" description="Formylmethanofuran dehydrogenase subunit E" evidence="2">
    <location>
        <begin position="266"/>
        <end position="400"/>
    </location>
</feature>
<evidence type="ECO:0000259" key="2">
    <source>
        <dbReference type="Pfam" id="PF02663"/>
    </source>
</evidence>
<reference evidence="4" key="1">
    <citation type="journal article" date="2019" name="Int. J. Syst. Evol. Microbiol.">
        <title>The Global Catalogue of Microorganisms (GCM) 10K type strain sequencing project: providing services to taxonomists for standard genome sequencing and annotation.</title>
        <authorList>
            <consortium name="The Broad Institute Genomics Platform"/>
            <consortium name="The Broad Institute Genome Sequencing Center for Infectious Disease"/>
            <person name="Wu L."/>
            <person name="Ma J."/>
        </authorList>
    </citation>
    <scope>NUCLEOTIDE SEQUENCE [LARGE SCALE GENOMIC DNA]</scope>
    <source>
        <strain evidence="4">CGMCC 1.12479</strain>
    </source>
</reference>
<keyword evidence="1" id="KW-0732">Signal</keyword>
<dbReference type="RefSeq" id="WP_188441558.1">
    <property type="nucleotide sequence ID" value="NZ_BMFD01000004.1"/>
</dbReference>
<feature type="chain" id="PRO_5045159742" description="Formylmethanofuran dehydrogenase subunit E domain-containing protein" evidence="1">
    <location>
        <begin position="20"/>
        <end position="433"/>
    </location>
</feature>
<dbReference type="InterPro" id="IPR005128">
    <property type="entry name" value="Acetolactate_a_deCO2ase"/>
</dbReference>
<dbReference type="Gene3D" id="3.30.1330.80">
    <property type="entry name" value="Hypothetical protein, similar to alpha- acetolactate decarboxylase, domain 2"/>
    <property type="match status" value="1"/>
</dbReference>
<sequence length="433" mass="48115">MRNLSLILSVALISFAALGQENKVKSAGAMSEMGKTGFAPTISMDTLQQYPRIFGMGPLGKMQGEITFADGVPYSGYADLEGQPYIQKNWVIESPFFVYGEVEEWMQIPLEGKLENMSQLEKLIEKMAPKNGIDISQPFFFKLEGNFEEMVTHIVTPRSPDIEGFKQGRNQENFNHENESGELIGVYSQIGKGIYTAQSSHIHVHFINGQQSFTGHLDKIQTGLEAVTLYLPKTKTMLNFKTNDTDFSKGRLGFLQEIDLGDLVKFHGHLCDGLVLGAMGLNEVLGALFPDGVIDRTDLRIVSKSSPCLTDVAIYLTGARYQFGTFYVDDAIDGIYVVQKISNGSTYQVNLNKGVKPIVIVEMGEMAVNQKLTGCELDKLKSIEDDFTDFLLKADAKVIFQITTLEDFKWNPVLKGDFTKTDILNKNADSCTL</sequence>
<name>A0ABQ1MC03_9BACT</name>
<proteinExistence type="predicted"/>
<dbReference type="SUPFAM" id="SSF117856">
    <property type="entry name" value="AF0104/ALDC/Ptd012-like"/>
    <property type="match status" value="1"/>
</dbReference>